<dbReference type="InterPro" id="IPR032774">
    <property type="entry name" value="WG_beta_rep"/>
</dbReference>
<evidence type="ECO:0000256" key="1">
    <source>
        <dbReference type="SAM" id="SignalP"/>
    </source>
</evidence>
<evidence type="ECO:0000313" key="2">
    <source>
        <dbReference type="EMBL" id="WIV17773.1"/>
    </source>
</evidence>
<reference evidence="2 3" key="1">
    <citation type="submission" date="2023-06" db="EMBL/GenBank/DDBJ databases">
        <title>Paenibacillus polygonum sp. nov., an endophytic bacterium, isolated from Polygonum lapathifolium L. in Nanji Wetland National Nature Reserve, South of Poyang Lake, Jiangxi Province, China.</title>
        <authorList>
            <person name="Yu Z."/>
        </authorList>
    </citation>
    <scope>NUCLEOTIDE SEQUENCE [LARGE SCALE GENOMIC DNA]</scope>
    <source>
        <strain evidence="2 3">C31</strain>
    </source>
</reference>
<dbReference type="Pfam" id="PF14903">
    <property type="entry name" value="WG_beta_rep"/>
    <property type="match status" value="5"/>
</dbReference>
<feature type="chain" id="PRO_5047234861" evidence="1">
    <location>
        <begin position="26"/>
        <end position="370"/>
    </location>
</feature>
<accession>A0ABY8WYJ4</accession>
<dbReference type="EMBL" id="CP127162">
    <property type="protein sequence ID" value="WIV17773.1"/>
    <property type="molecule type" value="Genomic_DNA"/>
</dbReference>
<keyword evidence="1" id="KW-0732">Signal</keyword>
<gene>
    <name evidence="2" type="ORF">QPK24_15275</name>
</gene>
<dbReference type="PANTHER" id="PTHR37841">
    <property type="entry name" value="GLR2918 PROTEIN"/>
    <property type="match status" value="1"/>
</dbReference>
<dbReference type="PANTHER" id="PTHR37841:SF1">
    <property type="entry name" value="DUF3298 DOMAIN-CONTAINING PROTEIN"/>
    <property type="match status" value="1"/>
</dbReference>
<dbReference type="Proteomes" id="UP001236415">
    <property type="component" value="Chromosome"/>
</dbReference>
<feature type="signal peptide" evidence="1">
    <location>
        <begin position="1"/>
        <end position="25"/>
    </location>
</feature>
<organism evidence="2 3">
    <name type="scientific">Paenibacillus polygoni</name>
    <dbReference type="NCBI Taxonomy" id="3050112"/>
    <lineage>
        <taxon>Bacteria</taxon>
        <taxon>Bacillati</taxon>
        <taxon>Bacillota</taxon>
        <taxon>Bacilli</taxon>
        <taxon>Bacillales</taxon>
        <taxon>Paenibacillaceae</taxon>
        <taxon>Paenibacillus</taxon>
    </lineage>
</organism>
<protein>
    <submittedName>
        <fullName evidence="2">WG repeat-containing protein</fullName>
    </submittedName>
</protein>
<sequence>MIRKLCLALLLLCFTNVTFSEPSLAATKIIKTKIEVSKTFLDHNIARPQSDGSFHHGLLLSEQSDGTLIYNNTLGNKAFHLPDNIKPISDFYEQRALVQNKETKLYGYINTKGKLAIPCQFTEAGYFSEGVSHVTLANTNQQALIDRTGKIISHFSKKYDSDFYFSNGLAMVTDPKSNKNGFINTLGELAIPYDYTYARGFSEGFSLVQNNKGQYGYIDTSGTVIIPFQYKSGGSFSEGLASVQNNKGKWGFINKKGKVIIPFRYDNASDFSEGLAVVYNSSGKVGFINKKGKLVIDYQEYNNASNFKEGIALVGIGTNSDGKFGYIDRYGNLLTKLEYRAKSSSFNGGYAIAVISPSKSVILKKRIITK</sequence>
<name>A0ABY8WYJ4_9BACL</name>
<proteinExistence type="predicted"/>
<dbReference type="RefSeq" id="WP_285742501.1">
    <property type="nucleotide sequence ID" value="NZ_CP127162.1"/>
</dbReference>
<evidence type="ECO:0000313" key="3">
    <source>
        <dbReference type="Proteomes" id="UP001236415"/>
    </source>
</evidence>
<dbReference type="SUPFAM" id="SSF69360">
    <property type="entry name" value="Cell wall binding repeat"/>
    <property type="match status" value="1"/>
</dbReference>
<keyword evidence="3" id="KW-1185">Reference proteome</keyword>